<keyword evidence="4" id="KW-1003">Cell membrane</keyword>
<evidence type="ECO:0000256" key="7">
    <source>
        <dbReference type="ARBA" id="ARBA00023136"/>
    </source>
</evidence>
<gene>
    <name evidence="10" type="ORF">SAMN02746091_00814</name>
</gene>
<dbReference type="InterPro" id="IPR000802">
    <property type="entry name" value="Arsenical_pump_ArsB"/>
</dbReference>
<dbReference type="PANTHER" id="PTHR43568">
    <property type="entry name" value="P PROTEIN"/>
    <property type="match status" value="1"/>
</dbReference>
<feature type="domain" description="Citrate transporter-like" evidence="9">
    <location>
        <begin position="13"/>
        <end position="362"/>
    </location>
</feature>
<evidence type="ECO:0000256" key="4">
    <source>
        <dbReference type="ARBA" id="ARBA00022475"/>
    </source>
</evidence>
<dbReference type="AlphaFoldDB" id="A0A1M4V5I2"/>
<protein>
    <submittedName>
        <fullName evidence="10">Possible tyrosine transporter P-protein</fullName>
    </submittedName>
</protein>
<keyword evidence="7 8" id="KW-0472">Membrane</keyword>
<feature type="transmembrane region" description="Helical" evidence="8">
    <location>
        <begin position="169"/>
        <end position="195"/>
    </location>
</feature>
<evidence type="ECO:0000256" key="3">
    <source>
        <dbReference type="ARBA" id="ARBA00022448"/>
    </source>
</evidence>
<comment type="subcellular location">
    <subcellularLocation>
        <location evidence="1">Cell membrane</location>
        <topology evidence="1">Multi-pass membrane protein</topology>
    </subcellularLocation>
</comment>
<proteinExistence type="inferred from homology"/>
<dbReference type="GO" id="GO:0005886">
    <property type="term" value="C:plasma membrane"/>
    <property type="evidence" value="ECO:0007669"/>
    <property type="project" value="UniProtKB-SubCell"/>
</dbReference>
<feature type="transmembrane region" description="Helical" evidence="8">
    <location>
        <begin position="88"/>
        <end position="118"/>
    </location>
</feature>
<organism evidence="10 11">
    <name type="scientific">Caloramator proteoclasticus DSM 10124</name>
    <dbReference type="NCBI Taxonomy" id="1121262"/>
    <lineage>
        <taxon>Bacteria</taxon>
        <taxon>Bacillati</taxon>
        <taxon>Bacillota</taxon>
        <taxon>Clostridia</taxon>
        <taxon>Eubacteriales</taxon>
        <taxon>Clostridiaceae</taxon>
        <taxon>Caloramator</taxon>
    </lineage>
</organism>
<dbReference type="PANTHER" id="PTHR43568:SF1">
    <property type="entry name" value="P PROTEIN"/>
    <property type="match status" value="1"/>
</dbReference>
<comment type="similarity">
    <text evidence="2">Belongs to the CitM (TC 2.A.11) transporter family.</text>
</comment>
<evidence type="ECO:0000259" key="9">
    <source>
        <dbReference type="Pfam" id="PF03600"/>
    </source>
</evidence>
<evidence type="ECO:0000256" key="8">
    <source>
        <dbReference type="SAM" id="Phobius"/>
    </source>
</evidence>
<keyword evidence="6 8" id="KW-1133">Transmembrane helix</keyword>
<feature type="transmembrane region" description="Helical" evidence="8">
    <location>
        <begin position="239"/>
        <end position="258"/>
    </location>
</feature>
<keyword evidence="3" id="KW-0813">Transport</keyword>
<feature type="transmembrane region" description="Helical" evidence="8">
    <location>
        <begin position="130"/>
        <end position="149"/>
    </location>
</feature>
<keyword evidence="5 8" id="KW-0812">Transmembrane</keyword>
<dbReference type="InterPro" id="IPR004680">
    <property type="entry name" value="Cit_transptr-like_dom"/>
</dbReference>
<evidence type="ECO:0000256" key="6">
    <source>
        <dbReference type="ARBA" id="ARBA00022989"/>
    </source>
</evidence>
<evidence type="ECO:0000256" key="2">
    <source>
        <dbReference type="ARBA" id="ARBA00009843"/>
    </source>
</evidence>
<evidence type="ECO:0000313" key="10">
    <source>
        <dbReference type="EMBL" id="SHE64180.1"/>
    </source>
</evidence>
<dbReference type="GO" id="GO:0015105">
    <property type="term" value="F:arsenite transmembrane transporter activity"/>
    <property type="evidence" value="ECO:0007669"/>
    <property type="project" value="InterPro"/>
</dbReference>
<dbReference type="Pfam" id="PF03600">
    <property type="entry name" value="CitMHS"/>
    <property type="match status" value="1"/>
</dbReference>
<keyword evidence="11" id="KW-1185">Reference proteome</keyword>
<evidence type="ECO:0000313" key="11">
    <source>
        <dbReference type="Proteomes" id="UP000184423"/>
    </source>
</evidence>
<dbReference type="EMBL" id="FQVG01000010">
    <property type="protein sequence ID" value="SHE64180.1"/>
    <property type="molecule type" value="Genomic_DNA"/>
</dbReference>
<feature type="transmembrane region" description="Helical" evidence="8">
    <location>
        <begin position="278"/>
        <end position="298"/>
    </location>
</feature>
<feature type="transmembrane region" description="Helical" evidence="8">
    <location>
        <begin position="310"/>
        <end position="330"/>
    </location>
</feature>
<sequence>MKTLAVILFLLTYLLLILMPKYRTQVAVVVAFLFVILGILPYNKVFSTIDWNVILMITGTMGIVSLFIESKMPAAMADFIVDRVGSVKWVIISLSLFAGIVSAFIDNVATVLIVAPVALNLARRINISPVYMLIAISISSNLQGAATLVGDTTSLLLGGFANMDFLDFFFFKGRIGLFFIVQLGAIVSAFVLVVFFRKYNQPIHLEEREKVEDMFPTYLILSMVVLLILASFIPNKPSITNGLICVILLQIGLIKELLINKNKDALNVTLLQIDYQTILILMSLFIIIGGITEVGVINDISKLFLKFGNGGLFTIYSLFVWFSVVVSAFIDNIPYTATMLPVAAKVAAGIGIEPYVLYYGLLVGATLGGNITPIGASANITTLGILRNEGYEVKTKDFMKLSVPFTLSAVISGYVVAWLIWM</sequence>
<feature type="transmembrane region" description="Helical" evidence="8">
    <location>
        <begin position="26"/>
        <end position="42"/>
    </location>
</feature>
<reference evidence="11" key="1">
    <citation type="submission" date="2016-11" db="EMBL/GenBank/DDBJ databases">
        <authorList>
            <person name="Varghese N."/>
            <person name="Submissions S."/>
        </authorList>
    </citation>
    <scope>NUCLEOTIDE SEQUENCE [LARGE SCALE GENOMIC DNA]</scope>
    <source>
        <strain evidence="11">DSM 10124</strain>
    </source>
</reference>
<accession>A0A1M4V5I2</accession>
<evidence type="ECO:0000256" key="5">
    <source>
        <dbReference type="ARBA" id="ARBA00022692"/>
    </source>
</evidence>
<dbReference type="InterPro" id="IPR051475">
    <property type="entry name" value="Diverse_Ion_Transporter"/>
</dbReference>
<feature type="transmembrane region" description="Helical" evidence="8">
    <location>
        <begin position="49"/>
        <end position="68"/>
    </location>
</feature>
<dbReference type="PRINTS" id="PR00758">
    <property type="entry name" value="ARSENICPUMP"/>
</dbReference>
<feature type="transmembrane region" description="Helical" evidence="8">
    <location>
        <begin position="398"/>
        <end position="421"/>
    </location>
</feature>
<feature type="transmembrane region" description="Helical" evidence="8">
    <location>
        <begin position="215"/>
        <end position="233"/>
    </location>
</feature>
<name>A0A1M4V5I2_9CLOT</name>
<evidence type="ECO:0000256" key="1">
    <source>
        <dbReference type="ARBA" id="ARBA00004651"/>
    </source>
</evidence>
<dbReference type="RefSeq" id="WP_073248023.1">
    <property type="nucleotide sequence ID" value="NZ_FQVG01000010.1"/>
</dbReference>
<dbReference type="Proteomes" id="UP000184423">
    <property type="component" value="Unassembled WGS sequence"/>
</dbReference>